<organism evidence="1 2">
    <name type="scientific">Mycobacterium phage Cuke</name>
    <dbReference type="NCBI Taxonomy" id="2079417"/>
    <lineage>
        <taxon>Viruses</taxon>
        <taxon>Duplodnaviria</taxon>
        <taxon>Heunggongvirae</taxon>
        <taxon>Uroviricota</taxon>
        <taxon>Caudoviricetes</taxon>
        <taxon>Cukevirus</taxon>
        <taxon>Cukevirus cuke</taxon>
    </lineage>
</organism>
<reference evidence="2" key="1">
    <citation type="submission" date="2018-01" db="EMBL/GenBank/DDBJ databases">
        <authorList>
            <person name="Gaut B.S."/>
            <person name="Morton B.R."/>
            <person name="Clegg M.T."/>
            <person name="Duvall M.R."/>
        </authorList>
    </citation>
    <scope>NUCLEOTIDE SEQUENCE [LARGE SCALE GENOMIC DNA]</scope>
</reference>
<keyword evidence="2" id="KW-1185">Reference proteome</keyword>
<gene>
    <name evidence="1" type="ORF">SEA_CUKE_109</name>
</gene>
<dbReference type="Proteomes" id="UP000240246">
    <property type="component" value="Segment"/>
</dbReference>
<proteinExistence type="predicted"/>
<evidence type="ECO:0000313" key="2">
    <source>
        <dbReference type="Proteomes" id="UP000240246"/>
    </source>
</evidence>
<accession>A0A2L1IX41</accession>
<dbReference type="EMBL" id="MG757156">
    <property type="protein sequence ID" value="AVD99725.1"/>
    <property type="molecule type" value="Genomic_DNA"/>
</dbReference>
<name>A0A2L1IX41_9CAUD</name>
<sequence length="85" mass="9244">MLDANEIQKEEMKTVTCTFSRDTNESGQSSDEKPCAACDYTDNGWCSCKCHKRTGLKMSGLDVAICKDVPMGGVGIPMPHNKIGE</sequence>
<protein>
    <submittedName>
        <fullName evidence="1">Uncharacterized protein</fullName>
    </submittedName>
</protein>
<evidence type="ECO:0000313" key="1">
    <source>
        <dbReference type="EMBL" id="AVD99725.1"/>
    </source>
</evidence>